<evidence type="ECO:0000313" key="3">
    <source>
        <dbReference type="Proteomes" id="UP000001929"/>
    </source>
</evidence>
<reference evidence="2 3" key="1">
    <citation type="journal article" date="2011" name="Stand. Genomic Sci.">
        <title>Complete genome sequence of Rhodospirillum rubrum type strain (S1).</title>
        <authorList>
            <person name="Munk A.C."/>
            <person name="Copeland A."/>
            <person name="Lucas S."/>
            <person name="Lapidus A."/>
            <person name="Del Rio T.G."/>
            <person name="Barry K."/>
            <person name="Detter J.C."/>
            <person name="Hammon N."/>
            <person name="Israni S."/>
            <person name="Pitluck S."/>
            <person name="Brettin T."/>
            <person name="Bruce D."/>
            <person name="Han C."/>
            <person name="Tapia R."/>
            <person name="Gilna P."/>
            <person name="Schmutz J."/>
            <person name="Larimer F."/>
            <person name="Land M."/>
            <person name="Kyrpides N.C."/>
            <person name="Mavromatis K."/>
            <person name="Richardson P."/>
            <person name="Rohde M."/>
            <person name="Goker M."/>
            <person name="Klenk H.P."/>
            <person name="Zhang Y."/>
            <person name="Roberts G.P."/>
            <person name="Reslewic S."/>
            <person name="Schwartz D.C."/>
        </authorList>
    </citation>
    <scope>NUCLEOTIDE SEQUENCE [LARGE SCALE GENOMIC DNA]</scope>
    <source>
        <strain evidence="3">ATCC 11170 / ATH 1.1.1 / DSM 467 / LMG 4362 / NCIMB 8255 / S1</strain>
    </source>
</reference>
<evidence type="ECO:0000313" key="2">
    <source>
        <dbReference type="EMBL" id="ABC21088.1"/>
    </source>
</evidence>
<dbReference type="InterPro" id="IPR022584">
    <property type="entry name" value="DUF2937"/>
</dbReference>
<keyword evidence="1" id="KW-0812">Transmembrane</keyword>
<dbReference type="RefSeq" id="WP_011388036.1">
    <property type="nucleotide sequence ID" value="NC_007643.1"/>
</dbReference>
<keyword evidence="1" id="KW-0472">Membrane</keyword>
<organism evidence="2 3">
    <name type="scientific">Rhodospirillum rubrum (strain ATCC 11170 / ATH 1.1.1 / DSM 467 / LMG 4362 / NCIMB 8255 / S1)</name>
    <dbReference type="NCBI Taxonomy" id="269796"/>
    <lineage>
        <taxon>Bacteria</taxon>
        <taxon>Pseudomonadati</taxon>
        <taxon>Pseudomonadota</taxon>
        <taxon>Alphaproteobacteria</taxon>
        <taxon>Rhodospirillales</taxon>
        <taxon>Rhodospirillaceae</taxon>
        <taxon>Rhodospirillum</taxon>
    </lineage>
</organism>
<dbReference type="PATRIC" id="fig|269796.9.peg.338"/>
<feature type="transmembrane region" description="Helical" evidence="1">
    <location>
        <begin position="127"/>
        <end position="150"/>
    </location>
</feature>
<dbReference type="HOGENOM" id="CLU_112807_1_0_5"/>
<dbReference type="Proteomes" id="UP000001929">
    <property type="component" value="Chromosome"/>
</dbReference>
<dbReference type="STRING" id="269796.Rru_A0283"/>
<dbReference type="AlphaFoldDB" id="Q2RXQ7"/>
<dbReference type="KEGG" id="rru:Rru_A0283"/>
<gene>
    <name evidence="2" type="ordered locus">Rru_A0283</name>
</gene>
<dbReference type="EMBL" id="CP000230">
    <property type="protein sequence ID" value="ABC21088.1"/>
    <property type="molecule type" value="Genomic_DNA"/>
</dbReference>
<accession>Q2RXQ7</accession>
<keyword evidence="3" id="KW-1185">Reference proteome</keyword>
<evidence type="ECO:0008006" key="4">
    <source>
        <dbReference type="Google" id="ProtNLM"/>
    </source>
</evidence>
<dbReference type="Pfam" id="PF11157">
    <property type="entry name" value="DUF2937"/>
    <property type="match status" value="2"/>
</dbReference>
<dbReference type="EnsemblBacteria" id="ABC21088">
    <property type="protein sequence ID" value="ABC21088"/>
    <property type="gene ID" value="Rru_A0283"/>
</dbReference>
<proteinExistence type="predicted"/>
<sequence>MSWIVRKIDMLTGAVLASAAGMALSQTRAFITQYLQRLGGHLDEARLSLDRALGLVDPGDAGARMVIEGLRLQGQARLAELESAYRAIATADVWTQPLVFLRHADWSIAEATARAFEPALPLSTESLVFTLSGVVLALVIYEILKAPFALAGRGARRRRKVSSHPTA</sequence>
<dbReference type="eggNOG" id="ENOG5031BGJ">
    <property type="taxonomic scope" value="Bacteria"/>
</dbReference>
<name>Q2RXQ7_RHORT</name>
<keyword evidence="1" id="KW-1133">Transmembrane helix</keyword>
<evidence type="ECO:0000256" key="1">
    <source>
        <dbReference type="SAM" id="Phobius"/>
    </source>
</evidence>
<protein>
    <recommendedName>
        <fullName evidence="4">DUF2937 family protein</fullName>
    </recommendedName>
</protein>